<dbReference type="PANTHER" id="PTHR43856:SF1">
    <property type="entry name" value="MITOCHONDRIAL CARDIOLIPIN HYDROLASE"/>
    <property type="match status" value="1"/>
</dbReference>
<keyword evidence="7" id="KW-0964">Secreted</keyword>
<dbReference type="InterPro" id="IPR001736">
    <property type="entry name" value="PLipase_D/transphosphatidylase"/>
</dbReference>
<evidence type="ECO:0000256" key="9">
    <source>
        <dbReference type="ARBA" id="ARBA00022963"/>
    </source>
</evidence>
<organism evidence="13 14">
    <name type="scientific">Candidatus Fokinia crypta</name>
    <dbReference type="NCBI Taxonomy" id="1920990"/>
    <lineage>
        <taxon>Bacteria</taxon>
        <taxon>Pseudomonadati</taxon>
        <taxon>Pseudomonadota</taxon>
        <taxon>Alphaproteobacteria</taxon>
        <taxon>Rickettsiales</taxon>
        <taxon>Candidatus Midichloriaceae</taxon>
        <taxon>Candidatus Fokinia</taxon>
    </lineage>
</organism>
<gene>
    <name evidence="13" type="ORF">Fokcrypt_00318</name>
</gene>
<evidence type="ECO:0000256" key="11">
    <source>
        <dbReference type="ARBA" id="ARBA00029594"/>
    </source>
</evidence>
<dbReference type="PROSITE" id="PS50035">
    <property type="entry name" value="PLD"/>
    <property type="match status" value="1"/>
</dbReference>
<keyword evidence="10" id="KW-0443">Lipid metabolism</keyword>
<name>A0ABZ0USC1_9RICK</name>
<comment type="subcellular location">
    <subcellularLocation>
        <location evidence="3">Secreted</location>
    </subcellularLocation>
</comment>
<reference evidence="13" key="1">
    <citation type="submission" date="2022-10" db="EMBL/GenBank/DDBJ databases">
        <title>Host association and intracellularity evolved multiple times independently in the Rickettsiales.</title>
        <authorList>
            <person name="Castelli M."/>
            <person name="Nardi T."/>
            <person name="Gammuto L."/>
            <person name="Bellinzona G."/>
            <person name="Sabaneyeva E."/>
            <person name="Potekhin A."/>
            <person name="Serra V."/>
            <person name="Petroni G."/>
            <person name="Sassera D."/>
        </authorList>
    </citation>
    <scope>NUCLEOTIDE SEQUENCE [LARGE SCALE GENOMIC DNA]</scope>
    <source>
        <strain evidence="13">US_Bl 11III1</strain>
    </source>
</reference>
<dbReference type="Pfam" id="PF13091">
    <property type="entry name" value="PLDc_2"/>
    <property type="match status" value="1"/>
</dbReference>
<evidence type="ECO:0000256" key="6">
    <source>
        <dbReference type="ARBA" id="ARBA00018392"/>
    </source>
</evidence>
<keyword evidence="8 13" id="KW-0378">Hydrolase</keyword>
<dbReference type="Gene3D" id="3.30.870.10">
    <property type="entry name" value="Endonuclease Chain A"/>
    <property type="match status" value="1"/>
</dbReference>
<keyword evidence="9" id="KW-0442">Lipid degradation</keyword>
<evidence type="ECO:0000256" key="8">
    <source>
        <dbReference type="ARBA" id="ARBA00022801"/>
    </source>
</evidence>
<evidence type="ECO:0000256" key="5">
    <source>
        <dbReference type="ARBA" id="ARBA00012027"/>
    </source>
</evidence>
<comment type="catalytic activity">
    <reaction evidence="1">
        <text>a 1,2-diacyl-sn-glycero-3-phosphocholine + H2O = a 1,2-diacyl-sn-glycero-3-phosphate + choline + H(+)</text>
        <dbReference type="Rhea" id="RHEA:14445"/>
        <dbReference type="ChEBI" id="CHEBI:15354"/>
        <dbReference type="ChEBI" id="CHEBI:15377"/>
        <dbReference type="ChEBI" id="CHEBI:15378"/>
        <dbReference type="ChEBI" id="CHEBI:57643"/>
        <dbReference type="ChEBI" id="CHEBI:58608"/>
        <dbReference type="EC" id="3.1.4.4"/>
    </reaction>
</comment>
<dbReference type="PANTHER" id="PTHR43856">
    <property type="entry name" value="CARDIOLIPIN HYDROLASE"/>
    <property type="match status" value="1"/>
</dbReference>
<protein>
    <recommendedName>
        <fullName evidence="6">Phospholipase D</fullName>
        <ecNumber evidence="5">3.1.4.4</ecNumber>
    </recommendedName>
    <alternativeName>
        <fullName evidence="11">Choline phosphatase</fullName>
    </alternativeName>
</protein>
<dbReference type="InterPro" id="IPR025202">
    <property type="entry name" value="PLD-like_dom"/>
</dbReference>
<proteinExistence type="inferred from homology"/>
<dbReference type="Proteomes" id="UP001325140">
    <property type="component" value="Chromosome"/>
</dbReference>
<evidence type="ECO:0000256" key="2">
    <source>
        <dbReference type="ARBA" id="ARBA00003145"/>
    </source>
</evidence>
<evidence type="ECO:0000256" key="3">
    <source>
        <dbReference type="ARBA" id="ARBA00004613"/>
    </source>
</evidence>
<dbReference type="InterPro" id="IPR051406">
    <property type="entry name" value="PLD_domain"/>
</dbReference>
<evidence type="ECO:0000256" key="1">
    <source>
        <dbReference type="ARBA" id="ARBA00000798"/>
    </source>
</evidence>
<dbReference type="RefSeq" id="WP_323722451.1">
    <property type="nucleotide sequence ID" value="NZ_CP110343.1"/>
</dbReference>
<sequence>MKRSFIFKLCLLLLVVYTFLLKSPISWALKNVCFSPSNCCENNVIELTNKTLHSIDIAVYSLTNMRIYDALIDAKKRGVKIRIISDKLQSGGKFSLIPVLKSMGFNVRVNKKVKIEHNKFSIFDKSIMLTGSYNWTKAATDGNSENCIVDKRKRIISRYTKRFEELWNMYE</sequence>
<dbReference type="EMBL" id="CP110343">
    <property type="protein sequence ID" value="WPX97800.1"/>
    <property type="molecule type" value="Genomic_DNA"/>
</dbReference>
<evidence type="ECO:0000256" key="10">
    <source>
        <dbReference type="ARBA" id="ARBA00023098"/>
    </source>
</evidence>
<evidence type="ECO:0000256" key="4">
    <source>
        <dbReference type="ARBA" id="ARBA00008664"/>
    </source>
</evidence>
<evidence type="ECO:0000259" key="12">
    <source>
        <dbReference type="PROSITE" id="PS50035"/>
    </source>
</evidence>
<comment type="similarity">
    <text evidence="4">Belongs to the phospholipase D family.</text>
</comment>
<keyword evidence="14" id="KW-1185">Reference proteome</keyword>
<dbReference type="EC" id="3.1.4.4" evidence="5"/>
<dbReference type="SUPFAM" id="SSF56024">
    <property type="entry name" value="Phospholipase D/nuclease"/>
    <property type="match status" value="1"/>
</dbReference>
<comment type="function">
    <text evidence="2">Could be a virulence factor.</text>
</comment>
<evidence type="ECO:0000313" key="13">
    <source>
        <dbReference type="EMBL" id="WPX97800.1"/>
    </source>
</evidence>
<feature type="domain" description="PLD phosphodiesterase" evidence="12">
    <location>
        <begin position="112"/>
        <end position="139"/>
    </location>
</feature>
<dbReference type="GO" id="GO:0016787">
    <property type="term" value="F:hydrolase activity"/>
    <property type="evidence" value="ECO:0007669"/>
    <property type="project" value="UniProtKB-KW"/>
</dbReference>
<evidence type="ECO:0000313" key="14">
    <source>
        <dbReference type="Proteomes" id="UP001325140"/>
    </source>
</evidence>
<accession>A0ABZ0USC1</accession>
<evidence type="ECO:0000256" key="7">
    <source>
        <dbReference type="ARBA" id="ARBA00022525"/>
    </source>
</evidence>